<dbReference type="InterPro" id="IPR011992">
    <property type="entry name" value="EF-hand-dom_pair"/>
</dbReference>
<protein>
    <recommendedName>
        <fullName evidence="6">EF-hand domain-containing protein</fullName>
    </recommendedName>
</protein>
<feature type="domain" description="EF-hand" evidence="6">
    <location>
        <begin position="11"/>
        <end position="46"/>
    </location>
</feature>
<dbReference type="PANTHER" id="PTHR44324:SF4">
    <property type="entry name" value="WD40 REPEAT DOMAIN 95"/>
    <property type="match status" value="1"/>
</dbReference>
<dbReference type="SMART" id="SM00054">
    <property type="entry name" value="EFh"/>
    <property type="match status" value="2"/>
</dbReference>
<name>A0A7S0WPJ8_9CHLO</name>
<dbReference type="PROSITE" id="PS50082">
    <property type="entry name" value="WD_REPEATS_2"/>
    <property type="match status" value="5"/>
</dbReference>
<dbReference type="EMBL" id="HBFB01013676">
    <property type="protein sequence ID" value="CAD8676899.1"/>
    <property type="molecule type" value="Transcribed_RNA"/>
</dbReference>
<feature type="repeat" description="WD" evidence="4">
    <location>
        <begin position="336"/>
        <end position="377"/>
    </location>
</feature>
<dbReference type="InterPro" id="IPR002048">
    <property type="entry name" value="EF_hand_dom"/>
</dbReference>
<evidence type="ECO:0000259" key="6">
    <source>
        <dbReference type="PROSITE" id="PS50222"/>
    </source>
</evidence>
<keyword evidence="2" id="KW-0677">Repeat</keyword>
<dbReference type="SUPFAM" id="SSF47473">
    <property type="entry name" value="EF-hand"/>
    <property type="match status" value="1"/>
</dbReference>
<dbReference type="InterPro" id="IPR051242">
    <property type="entry name" value="WD-EF-hand_domain"/>
</dbReference>
<evidence type="ECO:0000256" key="2">
    <source>
        <dbReference type="ARBA" id="ARBA00022737"/>
    </source>
</evidence>
<feature type="compositionally biased region" description="Low complexity" evidence="5">
    <location>
        <begin position="626"/>
        <end position="641"/>
    </location>
</feature>
<dbReference type="InterPro" id="IPR018247">
    <property type="entry name" value="EF_Hand_1_Ca_BS"/>
</dbReference>
<feature type="domain" description="EF-hand" evidence="6">
    <location>
        <begin position="48"/>
        <end position="83"/>
    </location>
</feature>
<evidence type="ECO:0000256" key="3">
    <source>
        <dbReference type="ARBA" id="ARBA00022837"/>
    </source>
</evidence>
<dbReference type="Pfam" id="PF13499">
    <property type="entry name" value="EF-hand_7"/>
    <property type="match status" value="1"/>
</dbReference>
<accession>A0A7S0WPJ8</accession>
<dbReference type="PROSITE" id="PS00018">
    <property type="entry name" value="EF_HAND_1"/>
    <property type="match status" value="2"/>
</dbReference>
<feature type="repeat" description="WD" evidence="4">
    <location>
        <begin position="253"/>
        <end position="293"/>
    </location>
</feature>
<dbReference type="Pfam" id="PF00400">
    <property type="entry name" value="WD40"/>
    <property type="match status" value="6"/>
</dbReference>
<dbReference type="PROSITE" id="PS00678">
    <property type="entry name" value="WD_REPEATS_1"/>
    <property type="match status" value="2"/>
</dbReference>
<feature type="repeat" description="WD" evidence="4">
    <location>
        <begin position="422"/>
        <end position="463"/>
    </location>
</feature>
<organism evidence="7">
    <name type="scientific">Chlamydomonas leiostraca</name>
    <dbReference type="NCBI Taxonomy" id="1034604"/>
    <lineage>
        <taxon>Eukaryota</taxon>
        <taxon>Viridiplantae</taxon>
        <taxon>Chlorophyta</taxon>
        <taxon>core chlorophytes</taxon>
        <taxon>Chlorophyceae</taxon>
        <taxon>CS clade</taxon>
        <taxon>Chlamydomonadales</taxon>
        <taxon>Chlamydomonadaceae</taxon>
        <taxon>Chlamydomonas</taxon>
    </lineage>
</organism>
<feature type="compositionally biased region" description="Low complexity" evidence="5">
    <location>
        <begin position="890"/>
        <end position="906"/>
    </location>
</feature>
<evidence type="ECO:0000256" key="4">
    <source>
        <dbReference type="PROSITE-ProRule" id="PRU00221"/>
    </source>
</evidence>
<dbReference type="GO" id="GO:0005509">
    <property type="term" value="F:calcium ion binding"/>
    <property type="evidence" value="ECO:0007669"/>
    <property type="project" value="InterPro"/>
</dbReference>
<feature type="repeat" description="WD" evidence="4">
    <location>
        <begin position="561"/>
        <end position="602"/>
    </location>
</feature>
<keyword evidence="3" id="KW-0106">Calcium</keyword>
<dbReference type="Gene3D" id="1.10.238.10">
    <property type="entry name" value="EF-hand"/>
    <property type="match status" value="1"/>
</dbReference>
<dbReference type="PROSITE" id="PS50222">
    <property type="entry name" value="EF_HAND_2"/>
    <property type="match status" value="2"/>
</dbReference>
<gene>
    <name evidence="7" type="ORF">CLEI1391_LOCUS7689</name>
</gene>
<dbReference type="PANTHER" id="PTHR44324">
    <property type="entry name" value="WD40 REPEAT DOMAIN 95"/>
    <property type="match status" value="1"/>
</dbReference>
<dbReference type="SUPFAM" id="SSF50978">
    <property type="entry name" value="WD40 repeat-like"/>
    <property type="match status" value="3"/>
</dbReference>
<reference evidence="7" key="1">
    <citation type="submission" date="2021-01" db="EMBL/GenBank/DDBJ databases">
        <authorList>
            <person name="Corre E."/>
            <person name="Pelletier E."/>
            <person name="Niang G."/>
            <person name="Scheremetjew M."/>
            <person name="Finn R."/>
            <person name="Kale V."/>
            <person name="Holt S."/>
            <person name="Cochrane G."/>
            <person name="Meng A."/>
            <person name="Brown T."/>
            <person name="Cohen L."/>
        </authorList>
    </citation>
    <scope>NUCLEOTIDE SEQUENCE</scope>
    <source>
        <strain evidence="7">SAG 11-49</strain>
    </source>
</reference>
<dbReference type="InterPro" id="IPR001680">
    <property type="entry name" value="WD40_rpt"/>
</dbReference>
<evidence type="ECO:0000313" key="7">
    <source>
        <dbReference type="EMBL" id="CAD8676899.1"/>
    </source>
</evidence>
<dbReference type="AlphaFoldDB" id="A0A7S0WPJ8"/>
<dbReference type="CDD" id="cd00051">
    <property type="entry name" value="EFh"/>
    <property type="match status" value="1"/>
</dbReference>
<dbReference type="InterPro" id="IPR015943">
    <property type="entry name" value="WD40/YVTN_repeat-like_dom_sf"/>
</dbReference>
<dbReference type="SMART" id="SM00320">
    <property type="entry name" value="WD40"/>
    <property type="match status" value="11"/>
</dbReference>
<dbReference type="Gene3D" id="2.130.10.10">
    <property type="entry name" value="YVTN repeat-like/Quinoprotein amine dehydrogenase"/>
    <property type="match status" value="4"/>
</dbReference>
<feature type="region of interest" description="Disordered" evidence="5">
    <location>
        <begin position="889"/>
        <end position="921"/>
    </location>
</feature>
<sequence>MAGVDEEINLDQLKLLKKIFEEADEDGSGELDIDEFIEKLGPHLGNNLTEQQIRQLFMKIDADAGGTVDWEEFTNYMFLERAQEASGTTSENWRLFPQDFRDKNDPGVAHRGPVDRIMYCEAIDKYITCSRDGSFRLWNGADLKHFRTMTLGSSWITDCIYMPQARKLVFTTVDRAVSYYEANRGSYELSGRVYASGTMGVPQALTLVTNDAGEQLVYGDSKGHVIMLLCGTREWPARDLISTDEHQDYIYIHQEHTDWVSQVAWVPEIGLVSSSVDSTIRIYDFVREKVINNCTHHTKAVYGFVWCSAYSMFASCGLERDVILWQGNTVRRIGELTGHTASVTHISLDTRLNHVFTLSADKVIKVWDLRNHRCLQTITQDDWKRPEEARPHCLVYDSLHRRVITAMNRPYVWVHKMVAQDRTGHMDAVRGVLYNHTFGVVVTADESGTVCVWNITNGQREGRFMKAHGEAKLTAMCFDKNERRLVTAGGDGSVYMWNFNNGSRLRSYTHGEEGQELSMVLFAADEKRESDAVYAAGWGGKVYVWEDDDDDHDTITSYRTYEGHREDVTHMAAFPERALLATGDYEGRITVWGLFNGEKRLSLFHRAERYETSIEKLMWVPVTRPGSTAGSSRSGGTDSARQTQSGGTGPMLLLSCGGDGLMRVWQITTVGKLLCTLPGAQGRLEQVTAICADRAYSHVVVGDSAGHIRVWDLRAGIDTSTPDALRASFKQRCHWRAHRTAVLGVDCVPGERPLIVAGSRDHNVTIWTYDGGMLGTLGDDVWVLDDLRTWRDPDALDVEPIMGETDNLYLQVPKEDADEDEEGGRGRRGKAADPAAELDLTSLQLVNALITEKRSKAREAAITQPMGLHSQLHVHDLQPVPGNVRELLRGGTDTRAGSSAAGARAGKANVRTGGGLLAPKK</sequence>
<evidence type="ECO:0000256" key="5">
    <source>
        <dbReference type="SAM" id="MobiDB-lite"/>
    </source>
</evidence>
<feature type="region of interest" description="Disordered" evidence="5">
    <location>
        <begin position="813"/>
        <end position="834"/>
    </location>
</feature>
<feature type="compositionally biased region" description="Gly residues" evidence="5">
    <location>
        <begin position="912"/>
        <end position="921"/>
    </location>
</feature>
<dbReference type="CDD" id="cd00200">
    <property type="entry name" value="WD40"/>
    <property type="match status" value="1"/>
</dbReference>
<dbReference type="InterPro" id="IPR019775">
    <property type="entry name" value="WD40_repeat_CS"/>
</dbReference>
<dbReference type="PROSITE" id="PS50294">
    <property type="entry name" value="WD_REPEATS_REGION"/>
    <property type="match status" value="2"/>
</dbReference>
<keyword evidence="1 4" id="KW-0853">WD repeat</keyword>
<dbReference type="InterPro" id="IPR036322">
    <property type="entry name" value="WD40_repeat_dom_sf"/>
</dbReference>
<evidence type="ECO:0000256" key="1">
    <source>
        <dbReference type="ARBA" id="ARBA00022574"/>
    </source>
</evidence>
<feature type="region of interest" description="Disordered" evidence="5">
    <location>
        <begin position="625"/>
        <end position="646"/>
    </location>
</feature>
<feature type="repeat" description="WD" evidence="4">
    <location>
        <begin position="473"/>
        <end position="507"/>
    </location>
</feature>
<proteinExistence type="predicted"/>